<name>A0AAD8VI97_LOLMU</name>
<dbReference type="PANTHER" id="PTHR33326:SF4">
    <property type="entry name" value="OS08G0495300 PROTEIN"/>
    <property type="match status" value="1"/>
</dbReference>
<evidence type="ECO:0000259" key="1">
    <source>
        <dbReference type="Pfam" id="PF12274"/>
    </source>
</evidence>
<organism evidence="2 3">
    <name type="scientific">Lolium multiflorum</name>
    <name type="common">Italian ryegrass</name>
    <name type="synonym">Lolium perenne subsp. multiflorum</name>
    <dbReference type="NCBI Taxonomy" id="4521"/>
    <lineage>
        <taxon>Eukaryota</taxon>
        <taxon>Viridiplantae</taxon>
        <taxon>Streptophyta</taxon>
        <taxon>Embryophyta</taxon>
        <taxon>Tracheophyta</taxon>
        <taxon>Spermatophyta</taxon>
        <taxon>Magnoliopsida</taxon>
        <taxon>Liliopsida</taxon>
        <taxon>Poales</taxon>
        <taxon>Poaceae</taxon>
        <taxon>BOP clade</taxon>
        <taxon>Pooideae</taxon>
        <taxon>Poodae</taxon>
        <taxon>Poeae</taxon>
        <taxon>Poeae Chloroplast Group 2 (Poeae type)</taxon>
        <taxon>Loliodinae</taxon>
        <taxon>Loliinae</taxon>
        <taxon>Lolium</taxon>
    </lineage>
</organism>
<dbReference type="AlphaFoldDB" id="A0AAD8VI97"/>
<gene>
    <name evidence="2" type="ORF">QYE76_031237</name>
</gene>
<dbReference type="EMBL" id="JAUUTY010000007">
    <property type="protein sequence ID" value="KAK1607564.1"/>
    <property type="molecule type" value="Genomic_DNA"/>
</dbReference>
<reference evidence="2" key="1">
    <citation type="submission" date="2023-07" db="EMBL/GenBank/DDBJ databases">
        <title>A chromosome-level genome assembly of Lolium multiflorum.</title>
        <authorList>
            <person name="Chen Y."/>
            <person name="Copetti D."/>
            <person name="Kolliker R."/>
            <person name="Studer B."/>
        </authorList>
    </citation>
    <scope>NUCLEOTIDE SEQUENCE</scope>
    <source>
        <strain evidence="2">02402/16</strain>
        <tissue evidence="2">Leaf</tissue>
    </source>
</reference>
<evidence type="ECO:0000313" key="3">
    <source>
        <dbReference type="Proteomes" id="UP001231189"/>
    </source>
</evidence>
<dbReference type="Proteomes" id="UP001231189">
    <property type="component" value="Unassembled WGS sequence"/>
</dbReference>
<dbReference type="InterPro" id="IPR022059">
    <property type="entry name" value="DUF3615"/>
</dbReference>
<dbReference type="PANTHER" id="PTHR33326">
    <property type="entry name" value="OS05G0543800 PROTEIN"/>
    <property type="match status" value="1"/>
</dbReference>
<keyword evidence="3" id="KW-1185">Reference proteome</keyword>
<sequence length="368" mass="42037">MALPLTGHRRPWHDVDRSLSDAAPIAFLDLDGNYEQISASPCDRDRRVQLRRRLSPPCDKEHRVINPGSSLSALKEFLDSIALPASATAAASPSPAQAVAYDTSLISPQSRRCLCSTILVRRLPDWGLTFYIRVDREGDFHTYPHLGGPFQSLQEANIAIDCHLDDRKDTMFKKQEGVSLVEMAIRSSLYWLDGTRKKCSESQMAERNRDRIRLLVQALVDKYNEDHNLSGDLAYELKDVLHYQFISESHRTIPKRSKYYHLNFTMKTKGADHFDYGTDDLFFVEIELMQGEHEELVVSRFCIITPNDNGHCYGCTNNGSADMKHPNNSYAYAGGHLNTYLPFEWSDSENIVDEEIRIRRIYEALWSG</sequence>
<dbReference type="Pfam" id="PF12274">
    <property type="entry name" value="DUF3615"/>
    <property type="match status" value="1"/>
</dbReference>
<evidence type="ECO:0000313" key="2">
    <source>
        <dbReference type="EMBL" id="KAK1607564.1"/>
    </source>
</evidence>
<accession>A0AAD8VI97</accession>
<proteinExistence type="predicted"/>
<comment type="caution">
    <text evidence="2">The sequence shown here is derived from an EMBL/GenBank/DDBJ whole genome shotgun (WGS) entry which is preliminary data.</text>
</comment>
<feature type="domain" description="DUF3615" evidence="1">
    <location>
        <begin position="216"/>
        <end position="326"/>
    </location>
</feature>
<protein>
    <recommendedName>
        <fullName evidence="1">DUF3615 domain-containing protein</fullName>
    </recommendedName>
</protein>